<dbReference type="PANTHER" id="PTHR30290:SF83">
    <property type="entry name" value="ABC TRANSPORTER SUBSTRATE-BINDING PROTEIN"/>
    <property type="match status" value="1"/>
</dbReference>
<evidence type="ECO:0000256" key="1">
    <source>
        <dbReference type="SAM" id="MobiDB-lite"/>
    </source>
</evidence>
<dbReference type="PIRSF" id="PIRSF002741">
    <property type="entry name" value="MppA"/>
    <property type="match status" value="1"/>
</dbReference>
<dbReference type="RefSeq" id="WP_093788218.1">
    <property type="nucleotide sequence ID" value="NZ_FNIE01000023.1"/>
</dbReference>
<dbReference type="AlphaFoldDB" id="A0A1H0RQU2"/>
<proteinExistence type="predicted"/>
<evidence type="ECO:0000256" key="2">
    <source>
        <dbReference type="SAM" id="SignalP"/>
    </source>
</evidence>
<dbReference type="Proteomes" id="UP000199341">
    <property type="component" value="Unassembled WGS sequence"/>
</dbReference>
<dbReference type="InterPro" id="IPR000914">
    <property type="entry name" value="SBP_5_dom"/>
</dbReference>
<evidence type="ECO:0000259" key="3">
    <source>
        <dbReference type="Pfam" id="PF00496"/>
    </source>
</evidence>
<feature type="chain" id="PRO_5038335736" evidence="2">
    <location>
        <begin position="23"/>
        <end position="593"/>
    </location>
</feature>
<dbReference type="InterPro" id="IPR030678">
    <property type="entry name" value="Peptide/Ni-bd"/>
</dbReference>
<dbReference type="Gene3D" id="3.10.105.10">
    <property type="entry name" value="Dipeptide-binding Protein, Domain 3"/>
    <property type="match status" value="1"/>
</dbReference>
<dbReference type="GO" id="GO:0015833">
    <property type="term" value="P:peptide transport"/>
    <property type="evidence" value="ECO:0007669"/>
    <property type="project" value="TreeGrafter"/>
</dbReference>
<dbReference type="Gene3D" id="3.40.190.10">
    <property type="entry name" value="Periplasmic binding protein-like II"/>
    <property type="match status" value="1"/>
</dbReference>
<evidence type="ECO:0000313" key="5">
    <source>
        <dbReference type="Proteomes" id="UP000199341"/>
    </source>
</evidence>
<evidence type="ECO:0000313" key="4">
    <source>
        <dbReference type="EMBL" id="SDP31346.1"/>
    </source>
</evidence>
<dbReference type="OrthoDB" id="5240629at2"/>
<feature type="signal peptide" evidence="2">
    <location>
        <begin position="1"/>
        <end position="22"/>
    </location>
</feature>
<reference evidence="4 5" key="1">
    <citation type="submission" date="2016-10" db="EMBL/GenBank/DDBJ databases">
        <authorList>
            <person name="de Groot N.N."/>
        </authorList>
    </citation>
    <scope>NUCLEOTIDE SEQUENCE [LARGE SCALE GENOMIC DNA]</scope>
    <source>
        <strain evidence="4 5">CGMCC 4.2022</strain>
    </source>
</reference>
<gene>
    <name evidence="4" type="ORF">SAMN05216259_12344</name>
</gene>
<keyword evidence="5" id="KW-1185">Reference proteome</keyword>
<keyword evidence="2" id="KW-0732">Signal</keyword>
<feature type="region of interest" description="Disordered" evidence="1">
    <location>
        <begin position="22"/>
        <end position="74"/>
    </location>
</feature>
<dbReference type="Pfam" id="PF00496">
    <property type="entry name" value="SBP_bac_5"/>
    <property type="match status" value="1"/>
</dbReference>
<dbReference type="CDD" id="cd08506">
    <property type="entry name" value="PBP2_clavulanate_OppA2"/>
    <property type="match status" value="1"/>
</dbReference>
<dbReference type="PROSITE" id="PS51257">
    <property type="entry name" value="PROKAR_LIPOPROTEIN"/>
    <property type="match status" value="1"/>
</dbReference>
<dbReference type="InterPro" id="IPR039424">
    <property type="entry name" value="SBP_5"/>
</dbReference>
<organism evidence="4 5">
    <name type="scientific">Actinacidiphila guanduensis</name>
    <dbReference type="NCBI Taxonomy" id="310781"/>
    <lineage>
        <taxon>Bacteria</taxon>
        <taxon>Bacillati</taxon>
        <taxon>Actinomycetota</taxon>
        <taxon>Actinomycetes</taxon>
        <taxon>Kitasatosporales</taxon>
        <taxon>Streptomycetaceae</taxon>
        <taxon>Actinacidiphila</taxon>
    </lineage>
</organism>
<dbReference type="SUPFAM" id="SSF53850">
    <property type="entry name" value="Periplasmic binding protein-like II"/>
    <property type="match status" value="1"/>
</dbReference>
<dbReference type="EMBL" id="FNIE01000023">
    <property type="protein sequence ID" value="SDP31346.1"/>
    <property type="molecule type" value="Genomic_DNA"/>
</dbReference>
<sequence length="593" mass="62674">MNSRKATAALALVTALALGASACNGNSKNSSSSKPGSTGGSSSSATGKDAALNSIVNPSTKKGGTVTMEESDVPDSLDPGNTYYGWVQNFSRLYSRTLLTFKPAAGHDGLTVVPDLATGLGKASPDAKTWTYTLRSGVKFQDGTPVTSKDVKYAIERSNFAPEALSNGPTYFKAYLAGGDKYKGPYADKNPNGIASIATPDDHTIVFHLAKPFADFDYLATFSQTAPVEQSKDTGASYVNHIQSTGPYMFQSYQDGQGATLVRNPQWVASTDPIRKALPDKITIKFKVAATTVDDDLLADNITVDAAGTGVQPQTQPKLITQKQYADQSDDPYAGATSYMAINPNVAPFNNIHCREAVEWGVNKASVQQALGGAVHGDVASTLLPPSVNGYSKFDLFPSKGNAGDVSKAKAALAACGKPNGFSANITARTDRPTEVAAATAIQQALKPIGINLSIKTYPSGKYFSNFAGVPSYVHSHDLGLMLMAWGADWPTGYGFLDQIVDGSAIKPSGGNNLMELNDPTINKALSDAIANTDAAARTKAWGDIDKMVIKTATVVPLVYRKNLLYRPKSATNVTVTQAYLGMYDYTLIGSSK</sequence>
<name>A0A1H0RQU2_9ACTN</name>
<dbReference type="GO" id="GO:1904680">
    <property type="term" value="F:peptide transmembrane transporter activity"/>
    <property type="evidence" value="ECO:0007669"/>
    <property type="project" value="TreeGrafter"/>
</dbReference>
<dbReference type="GO" id="GO:0043190">
    <property type="term" value="C:ATP-binding cassette (ABC) transporter complex"/>
    <property type="evidence" value="ECO:0007669"/>
    <property type="project" value="InterPro"/>
</dbReference>
<feature type="domain" description="Solute-binding protein family 5" evidence="3">
    <location>
        <begin position="111"/>
        <end position="504"/>
    </location>
</feature>
<dbReference type="GO" id="GO:0042597">
    <property type="term" value="C:periplasmic space"/>
    <property type="evidence" value="ECO:0007669"/>
    <property type="project" value="UniProtKB-ARBA"/>
</dbReference>
<dbReference type="STRING" id="310781.SAMN05216259_12344"/>
<feature type="compositionally biased region" description="Low complexity" evidence="1">
    <location>
        <begin position="22"/>
        <end position="48"/>
    </location>
</feature>
<dbReference type="PANTHER" id="PTHR30290">
    <property type="entry name" value="PERIPLASMIC BINDING COMPONENT OF ABC TRANSPORTER"/>
    <property type="match status" value="1"/>
</dbReference>
<protein>
    <submittedName>
        <fullName evidence="4">Peptide/nickel transport system substrate-binding protein</fullName>
    </submittedName>
</protein>
<accession>A0A1H0RQU2</accession>